<proteinExistence type="predicted"/>
<feature type="signal peptide" evidence="2">
    <location>
        <begin position="1"/>
        <end position="20"/>
    </location>
</feature>
<feature type="chain" id="PRO_5046211829" description="Argininosuccinate lyase" evidence="2">
    <location>
        <begin position="21"/>
        <end position="91"/>
    </location>
</feature>
<keyword evidence="2" id="KW-0732">Signal</keyword>
<reference evidence="3 4" key="1">
    <citation type="submission" date="2021-01" db="EMBL/GenBank/DDBJ databases">
        <title>Biogeographic distribution of Paracoccus.</title>
        <authorList>
            <person name="Hollensteiner J."/>
            <person name="Leineberger J."/>
            <person name="Brinkhoff T."/>
            <person name="Daniel R."/>
        </authorList>
    </citation>
    <scope>NUCLEOTIDE SEQUENCE [LARGE SCALE GENOMIC DNA]</scope>
    <source>
        <strain evidence="3 4">LMG25392</strain>
    </source>
</reference>
<feature type="compositionally biased region" description="Basic and acidic residues" evidence="1">
    <location>
        <begin position="80"/>
        <end position="91"/>
    </location>
</feature>
<feature type="region of interest" description="Disordered" evidence="1">
    <location>
        <begin position="40"/>
        <end position="91"/>
    </location>
</feature>
<keyword evidence="4" id="KW-1185">Reference proteome</keyword>
<accession>A0ABY7SXW1</accession>
<feature type="compositionally biased region" description="Basic and acidic residues" evidence="1">
    <location>
        <begin position="58"/>
        <end position="72"/>
    </location>
</feature>
<dbReference type="PROSITE" id="PS51257">
    <property type="entry name" value="PROKAR_LIPOPROTEIN"/>
    <property type="match status" value="1"/>
</dbReference>
<evidence type="ECO:0000256" key="2">
    <source>
        <dbReference type="SAM" id="SignalP"/>
    </source>
</evidence>
<evidence type="ECO:0008006" key="5">
    <source>
        <dbReference type="Google" id="ProtNLM"/>
    </source>
</evidence>
<evidence type="ECO:0000313" key="3">
    <source>
        <dbReference type="EMBL" id="WCR11885.1"/>
    </source>
</evidence>
<evidence type="ECO:0000313" key="4">
    <source>
        <dbReference type="Proteomes" id="UP001218412"/>
    </source>
</evidence>
<protein>
    <recommendedName>
        <fullName evidence="5">Argininosuccinate lyase</fullName>
    </recommendedName>
</protein>
<dbReference type="EMBL" id="CP067134">
    <property type="protein sequence ID" value="WCR11885.1"/>
    <property type="molecule type" value="Genomic_DNA"/>
</dbReference>
<name>A0ABY7SXW1_9RHOB</name>
<organism evidence="3 4">
    <name type="scientific">Paracoccus stylophorae</name>
    <dbReference type="NCBI Taxonomy" id="659350"/>
    <lineage>
        <taxon>Bacteria</taxon>
        <taxon>Pseudomonadati</taxon>
        <taxon>Pseudomonadota</taxon>
        <taxon>Alphaproteobacteria</taxon>
        <taxon>Rhodobacterales</taxon>
        <taxon>Paracoccaceae</taxon>
        <taxon>Paracoccus</taxon>
    </lineage>
</organism>
<evidence type="ECO:0000256" key="1">
    <source>
        <dbReference type="SAM" id="MobiDB-lite"/>
    </source>
</evidence>
<gene>
    <name evidence="3" type="ORF">JHW45_05850</name>
</gene>
<dbReference type="Proteomes" id="UP001218412">
    <property type="component" value="Chromosome"/>
</dbReference>
<dbReference type="RefSeq" id="WP_272860003.1">
    <property type="nucleotide sequence ID" value="NZ_CP067134.1"/>
</dbReference>
<sequence length="91" mass="9631">MKHLRSCAAFAILFTLAACGSDGEDYPNLLPTEAILAEPRLPDHATAATGSPAAVSTRTEDRADALRQRADTLRGPVIEPDARDRMRAAGG</sequence>